<dbReference type="CDD" id="cd06529">
    <property type="entry name" value="S24_LexA-like"/>
    <property type="match status" value="1"/>
</dbReference>
<evidence type="ECO:0000256" key="7">
    <source>
        <dbReference type="RuleBase" id="RU003991"/>
    </source>
</evidence>
<evidence type="ECO:0000313" key="9">
    <source>
        <dbReference type="EMBL" id="KAB1065074.1"/>
    </source>
</evidence>
<dbReference type="Pfam" id="PF00717">
    <property type="entry name" value="Peptidase_S24"/>
    <property type="match status" value="1"/>
</dbReference>
<evidence type="ECO:0000256" key="1">
    <source>
        <dbReference type="ARBA" id="ARBA00007484"/>
    </source>
</evidence>
<gene>
    <name evidence="9" type="primary">umuD</name>
    <name evidence="9" type="ORF">F3059_03740</name>
</gene>
<dbReference type="RefSeq" id="WP_151166644.1">
    <property type="nucleotide sequence ID" value="NZ_WACR01000003.1"/>
</dbReference>
<name>A0A6N6M8J3_9FLAO</name>
<dbReference type="GO" id="GO:0003887">
    <property type="term" value="F:DNA-directed DNA polymerase activity"/>
    <property type="evidence" value="ECO:0007669"/>
    <property type="project" value="UniProtKB-EC"/>
</dbReference>
<keyword evidence="6" id="KW-0742">SOS response</keyword>
<sequence>MNNKNNLTFYRINRSTKTSIPFFEIGVKAGFPSPAEEYEERPIDLNKELIKNPPSTFFCRVDGVSMQDFGIDDGDLLVVDRSMEPHNGKIAVCYIDGEFTLKKIKIDRNHCWLLPGNKNYTPIKVTEENEFLIWGIVIHSIKSF</sequence>
<dbReference type="InterPro" id="IPR006197">
    <property type="entry name" value="Peptidase_S24_LexA"/>
</dbReference>
<dbReference type="EMBL" id="WACR01000003">
    <property type="protein sequence ID" value="KAB1065074.1"/>
    <property type="molecule type" value="Genomic_DNA"/>
</dbReference>
<protein>
    <submittedName>
        <fullName evidence="9">Translesion error-prone DNA polymerase V autoproteolytic subunit</fullName>
        <ecNumber evidence="9">2.7.7.7</ecNumber>
    </submittedName>
</protein>
<keyword evidence="10" id="KW-1185">Reference proteome</keyword>
<dbReference type="GO" id="GO:0003677">
    <property type="term" value="F:DNA binding"/>
    <property type="evidence" value="ECO:0007669"/>
    <property type="project" value="InterPro"/>
</dbReference>
<dbReference type="AlphaFoldDB" id="A0A6N6M8J3"/>
<dbReference type="EC" id="2.7.7.7" evidence="9"/>
<evidence type="ECO:0000313" key="10">
    <source>
        <dbReference type="Proteomes" id="UP000435357"/>
    </source>
</evidence>
<dbReference type="SUPFAM" id="SSF51306">
    <property type="entry name" value="LexA/Signal peptidase"/>
    <property type="match status" value="1"/>
</dbReference>
<reference evidence="9 10" key="1">
    <citation type="submission" date="2019-09" db="EMBL/GenBank/DDBJ databases">
        <title>Genomes of Cryomorphaceae.</title>
        <authorList>
            <person name="Bowman J.P."/>
        </authorList>
    </citation>
    <scope>NUCLEOTIDE SEQUENCE [LARGE SCALE GENOMIC DNA]</scope>
    <source>
        <strain evidence="9 10">KCTC 52047</strain>
    </source>
</reference>
<feature type="domain" description="Peptidase S24/S26A/S26B/S26C" evidence="8">
    <location>
        <begin position="26"/>
        <end position="138"/>
    </location>
</feature>
<accession>A0A6N6M8J3</accession>
<keyword evidence="4 7" id="KW-0068">Autocatalytic cleavage</keyword>
<keyword evidence="9" id="KW-0548">Nucleotidyltransferase</keyword>
<evidence type="ECO:0000259" key="8">
    <source>
        <dbReference type="Pfam" id="PF00717"/>
    </source>
</evidence>
<dbReference type="OrthoDB" id="9787787at2"/>
<dbReference type="InterPro" id="IPR036286">
    <property type="entry name" value="LexA/Signal_pep-like_sf"/>
</dbReference>
<dbReference type="GO" id="GO:0006281">
    <property type="term" value="P:DNA repair"/>
    <property type="evidence" value="ECO:0007669"/>
    <property type="project" value="UniProtKB-KW"/>
</dbReference>
<keyword evidence="3 7" id="KW-0378">Hydrolase</keyword>
<proteinExistence type="inferred from homology"/>
<dbReference type="GO" id="GO:0006355">
    <property type="term" value="P:regulation of DNA-templated transcription"/>
    <property type="evidence" value="ECO:0007669"/>
    <property type="project" value="InterPro"/>
</dbReference>
<dbReference type="InterPro" id="IPR050077">
    <property type="entry name" value="LexA_repressor"/>
</dbReference>
<organism evidence="9 10">
    <name type="scientific">Salibacter halophilus</name>
    <dbReference type="NCBI Taxonomy" id="1803916"/>
    <lineage>
        <taxon>Bacteria</taxon>
        <taxon>Pseudomonadati</taxon>
        <taxon>Bacteroidota</taxon>
        <taxon>Flavobacteriia</taxon>
        <taxon>Flavobacteriales</taxon>
        <taxon>Salibacteraceae</taxon>
        <taxon>Salibacter</taxon>
    </lineage>
</organism>
<dbReference type="GO" id="GO:0009432">
    <property type="term" value="P:SOS response"/>
    <property type="evidence" value="ECO:0007669"/>
    <property type="project" value="UniProtKB-KW"/>
</dbReference>
<evidence type="ECO:0000256" key="3">
    <source>
        <dbReference type="ARBA" id="ARBA00022801"/>
    </source>
</evidence>
<dbReference type="PRINTS" id="PR00726">
    <property type="entry name" value="LEXASERPTASE"/>
</dbReference>
<evidence type="ECO:0000256" key="6">
    <source>
        <dbReference type="ARBA" id="ARBA00023236"/>
    </source>
</evidence>
<comment type="similarity">
    <text evidence="1 7">Belongs to the peptidase S24 family.</text>
</comment>
<evidence type="ECO:0000256" key="4">
    <source>
        <dbReference type="ARBA" id="ARBA00022813"/>
    </source>
</evidence>
<dbReference type="Proteomes" id="UP000435357">
    <property type="component" value="Unassembled WGS sequence"/>
</dbReference>
<keyword evidence="5" id="KW-0234">DNA repair</keyword>
<keyword evidence="2" id="KW-0227">DNA damage</keyword>
<dbReference type="NCBIfam" id="NF007621">
    <property type="entry name" value="PRK10276.1"/>
    <property type="match status" value="1"/>
</dbReference>
<comment type="caution">
    <text evidence="9">The sequence shown here is derived from an EMBL/GenBank/DDBJ whole genome shotgun (WGS) entry which is preliminary data.</text>
</comment>
<evidence type="ECO:0000256" key="5">
    <source>
        <dbReference type="ARBA" id="ARBA00023204"/>
    </source>
</evidence>
<dbReference type="InterPro" id="IPR039418">
    <property type="entry name" value="LexA-like"/>
</dbReference>
<keyword evidence="9" id="KW-0808">Transferase</keyword>
<dbReference type="GO" id="GO:0016787">
    <property type="term" value="F:hydrolase activity"/>
    <property type="evidence" value="ECO:0007669"/>
    <property type="project" value="UniProtKB-KW"/>
</dbReference>
<dbReference type="PANTHER" id="PTHR33516:SF2">
    <property type="entry name" value="LEXA REPRESSOR-RELATED"/>
    <property type="match status" value="1"/>
</dbReference>
<dbReference type="PANTHER" id="PTHR33516">
    <property type="entry name" value="LEXA REPRESSOR"/>
    <property type="match status" value="1"/>
</dbReference>
<dbReference type="Gene3D" id="2.10.109.10">
    <property type="entry name" value="Umud Fragment, subunit A"/>
    <property type="match status" value="1"/>
</dbReference>
<dbReference type="InterPro" id="IPR015927">
    <property type="entry name" value="Peptidase_S24_S26A/B/C"/>
</dbReference>
<evidence type="ECO:0000256" key="2">
    <source>
        <dbReference type="ARBA" id="ARBA00022763"/>
    </source>
</evidence>